<reference evidence="6 7" key="1">
    <citation type="submission" date="2023-04" db="EMBL/GenBank/DDBJ databases">
        <title>Genome of Basidiobolus ranarum AG-B5.</title>
        <authorList>
            <person name="Stajich J.E."/>
            <person name="Carter-House D."/>
            <person name="Gryganskyi A."/>
        </authorList>
    </citation>
    <scope>NUCLEOTIDE SEQUENCE [LARGE SCALE GENOMIC DNA]</scope>
    <source>
        <strain evidence="6 7">AG-B5</strain>
    </source>
</reference>
<evidence type="ECO:0000256" key="1">
    <source>
        <dbReference type="ARBA" id="ARBA00001947"/>
    </source>
</evidence>
<keyword evidence="7" id="KW-1185">Reference proteome</keyword>
<keyword evidence="2" id="KW-0479">Metal-binding</keyword>
<dbReference type="Gene3D" id="3.90.180.10">
    <property type="entry name" value="Medium-chain alcohol dehydrogenases, catalytic domain"/>
    <property type="match status" value="1"/>
</dbReference>
<dbReference type="Gene3D" id="3.40.50.720">
    <property type="entry name" value="NAD(P)-binding Rossmann-like Domain"/>
    <property type="match status" value="1"/>
</dbReference>
<dbReference type="PANTHER" id="PTHR42940">
    <property type="entry name" value="ALCOHOL DEHYDROGENASE 1-RELATED"/>
    <property type="match status" value="1"/>
</dbReference>
<name>A0ABR2VQV5_9FUNG</name>
<feature type="domain" description="Alcohol dehydrogenase-like C-terminal" evidence="5">
    <location>
        <begin position="20"/>
        <end position="141"/>
    </location>
</feature>
<comment type="caution">
    <text evidence="6">The sequence shown here is derived from an EMBL/GenBank/DDBJ whole genome shotgun (WGS) entry which is preliminary data.</text>
</comment>
<sequence>MRNLNNIDPGDVCAVAGIGGLGHLAIQYAKKFGYRTVALSSSPSKQDLATELGAHVYIDQSSQDAVEELKKLGGAKLIVVTAPGGDIAKLLDGLAFDGTLLIVSILHEPLQVNTLSLISKRSQIRGWPCGTQADIEDTLNFSALTNTKPLVQTYTIDQARQAYEDMKSGKSRFRAVIVFD</sequence>
<dbReference type="EMBL" id="JASJQH010008281">
    <property type="protein sequence ID" value="KAK9693793.1"/>
    <property type="molecule type" value="Genomic_DNA"/>
</dbReference>
<organism evidence="6 7">
    <name type="scientific">Basidiobolus ranarum</name>
    <dbReference type="NCBI Taxonomy" id="34480"/>
    <lineage>
        <taxon>Eukaryota</taxon>
        <taxon>Fungi</taxon>
        <taxon>Fungi incertae sedis</taxon>
        <taxon>Zoopagomycota</taxon>
        <taxon>Entomophthoromycotina</taxon>
        <taxon>Basidiobolomycetes</taxon>
        <taxon>Basidiobolales</taxon>
        <taxon>Basidiobolaceae</taxon>
        <taxon>Basidiobolus</taxon>
    </lineage>
</organism>
<comment type="cofactor">
    <cofactor evidence="1">
        <name>Zn(2+)</name>
        <dbReference type="ChEBI" id="CHEBI:29105"/>
    </cofactor>
</comment>
<evidence type="ECO:0000313" key="6">
    <source>
        <dbReference type="EMBL" id="KAK9693793.1"/>
    </source>
</evidence>
<dbReference type="InterPro" id="IPR036291">
    <property type="entry name" value="NAD(P)-bd_dom_sf"/>
</dbReference>
<accession>A0ABR2VQV5</accession>
<evidence type="ECO:0000313" key="7">
    <source>
        <dbReference type="Proteomes" id="UP001479436"/>
    </source>
</evidence>
<gene>
    <name evidence="6" type="ORF">K7432_013719</name>
</gene>
<keyword evidence="3" id="KW-0862">Zinc</keyword>
<proteinExistence type="predicted"/>
<evidence type="ECO:0000256" key="2">
    <source>
        <dbReference type="ARBA" id="ARBA00022723"/>
    </source>
</evidence>
<protein>
    <recommendedName>
        <fullName evidence="5">Alcohol dehydrogenase-like C-terminal domain-containing protein</fullName>
    </recommendedName>
</protein>
<evidence type="ECO:0000259" key="5">
    <source>
        <dbReference type="Pfam" id="PF00107"/>
    </source>
</evidence>
<dbReference type="Proteomes" id="UP001479436">
    <property type="component" value="Unassembled WGS sequence"/>
</dbReference>
<evidence type="ECO:0000256" key="4">
    <source>
        <dbReference type="ARBA" id="ARBA00023002"/>
    </source>
</evidence>
<evidence type="ECO:0000256" key="3">
    <source>
        <dbReference type="ARBA" id="ARBA00022833"/>
    </source>
</evidence>
<dbReference type="Pfam" id="PF00107">
    <property type="entry name" value="ADH_zinc_N"/>
    <property type="match status" value="1"/>
</dbReference>
<dbReference type="InterPro" id="IPR013149">
    <property type="entry name" value="ADH-like_C"/>
</dbReference>
<dbReference type="SUPFAM" id="SSF51735">
    <property type="entry name" value="NAD(P)-binding Rossmann-fold domains"/>
    <property type="match status" value="1"/>
</dbReference>
<keyword evidence="4" id="KW-0560">Oxidoreductase</keyword>
<dbReference type="PANTHER" id="PTHR42940:SF7">
    <property type="entry name" value="ALCOHOL DEHYDROGENASE-LIKE N-TERMINAL DOMAIN-CONTAINING PROTEIN"/>
    <property type="match status" value="1"/>
</dbReference>